<name>A0A841BJW8_9ACTN</name>
<evidence type="ECO:0000313" key="2">
    <source>
        <dbReference type="EMBL" id="MBB5868564.1"/>
    </source>
</evidence>
<feature type="region of interest" description="Disordered" evidence="1">
    <location>
        <begin position="159"/>
        <end position="178"/>
    </location>
</feature>
<dbReference type="RefSeq" id="WP_184834603.1">
    <property type="nucleotide sequence ID" value="NZ_JACHMN010000002.1"/>
</dbReference>
<feature type="region of interest" description="Disordered" evidence="1">
    <location>
        <begin position="247"/>
        <end position="315"/>
    </location>
</feature>
<keyword evidence="3" id="KW-1185">Reference proteome</keyword>
<proteinExistence type="predicted"/>
<dbReference type="AlphaFoldDB" id="A0A841BJW8"/>
<sequence length="315" mass="33948">MRPRPDSTEPLFTGPGALLDWYPQRFAALPWVVAAGEFAPDLPHRDMSVRALEMYLLNQAGYAERDLIWAGIAGGARRSATAARCQVIAVGAAVKGLLGWRNRLHLRSPDDRADVDADLAYGLLRHLHDIDLGRRNIAGRLIGSATGYAQRRWNQHLHRPDPVDLTTDTSPEEAGPDGGLQAALHALALRLQQDTGTSTDRTDLELLAATRLDGQNMADVAARHGLTVEAAYKRRRRLESRLAALTGRVPAPAEQPTTPVSPCATASAAAAGGSSRRTADDPARCRPGLPPNPRPRNDALRHSGPPAESRRSAPT</sequence>
<dbReference type="Proteomes" id="UP000587527">
    <property type="component" value="Unassembled WGS sequence"/>
</dbReference>
<comment type="caution">
    <text evidence="2">The sequence shown here is derived from an EMBL/GenBank/DDBJ whole genome shotgun (WGS) entry which is preliminary data.</text>
</comment>
<evidence type="ECO:0000256" key="1">
    <source>
        <dbReference type="SAM" id="MobiDB-lite"/>
    </source>
</evidence>
<reference evidence="2 3" key="1">
    <citation type="submission" date="2020-08" db="EMBL/GenBank/DDBJ databases">
        <title>Sequencing the genomes of 1000 actinobacteria strains.</title>
        <authorList>
            <person name="Klenk H.-P."/>
        </authorList>
    </citation>
    <scope>NUCLEOTIDE SEQUENCE [LARGE SCALE GENOMIC DNA]</scope>
    <source>
        <strain evidence="2 3">DSM 45362</strain>
    </source>
</reference>
<evidence type="ECO:0000313" key="3">
    <source>
        <dbReference type="Proteomes" id="UP000587527"/>
    </source>
</evidence>
<protein>
    <submittedName>
        <fullName evidence="2">Uncharacterized protein</fullName>
    </submittedName>
</protein>
<accession>A0A841BJW8</accession>
<dbReference type="EMBL" id="JACHMN010000002">
    <property type="protein sequence ID" value="MBB5868564.1"/>
    <property type="molecule type" value="Genomic_DNA"/>
</dbReference>
<organism evidence="2 3">
    <name type="scientific">Allocatelliglobosispora scoriae</name>
    <dbReference type="NCBI Taxonomy" id="643052"/>
    <lineage>
        <taxon>Bacteria</taxon>
        <taxon>Bacillati</taxon>
        <taxon>Actinomycetota</taxon>
        <taxon>Actinomycetes</taxon>
        <taxon>Micromonosporales</taxon>
        <taxon>Micromonosporaceae</taxon>
        <taxon>Allocatelliglobosispora</taxon>
    </lineage>
</organism>
<feature type="compositionally biased region" description="Low complexity" evidence="1">
    <location>
        <begin position="264"/>
        <end position="276"/>
    </location>
</feature>
<gene>
    <name evidence="2" type="ORF">F4553_001943</name>
</gene>